<dbReference type="Proteomes" id="UP000184016">
    <property type="component" value="Unassembled WGS sequence"/>
</dbReference>
<dbReference type="STRING" id="1830138.SAMN05443507_10176"/>
<name>A0A1M6JWY7_9BACL</name>
<dbReference type="AlphaFoldDB" id="A0A1M6JWY7"/>
<evidence type="ECO:0000313" key="1">
    <source>
        <dbReference type="EMBL" id="SHJ51158.1"/>
    </source>
</evidence>
<dbReference type="Pfam" id="PF07873">
    <property type="entry name" value="YabP"/>
    <property type="match status" value="1"/>
</dbReference>
<protein>
    <submittedName>
        <fullName evidence="1">Sporulation protein YqfC</fullName>
    </submittedName>
</protein>
<keyword evidence="2" id="KW-1185">Reference proteome</keyword>
<evidence type="ECO:0000313" key="2">
    <source>
        <dbReference type="Proteomes" id="UP000184016"/>
    </source>
</evidence>
<dbReference type="InterPro" id="IPR022476">
    <property type="entry name" value="Spore_YabP/YqfC"/>
</dbReference>
<dbReference type="EMBL" id="FRAF01000001">
    <property type="protein sequence ID" value="SHJ51158.1"/>
    <property type="molecule type" value="Genomic_DNA"/>
</dbReference>
<accession>A0A1M6JWY7</accession>
<organism evidence="1 2">
    <name type="scientific">Alicyclobacillus tolerans</name>
    <dbReference type="NCBI Taxonomy" id="90970"/>
    <lineage>
        <taxon>Bacteria</taxon>
        <taxon>Bacillati</taxon>
        <taxon>Bacillota</taxon>
        <taxon>Bacilli</taxon>
        <taxon>Bacillales</taxon>
        <taxon>Alicyclobacillaceae</taxon>
        <taxon>Alicyclobacillus</taxon>
    </lineage>
</organism>
<dbReference type="RefSeq" id="WP_072872591.1">
    <property type="nucleotide sequence ID" value="NZ_FRAF01000001.1"/>
</dbReference>
<proteinExistence type="predicted"/>
<reference evidence="2" key="1">
    <citation type="submission" date="2016-11" db="EMBL/GenBank/DDBJ databases">
        <authorList>
            <person name="Varghese N."/>
            <person name="Submissions S."/>
        </authorList>
    </citation>
    <scope>NUCLEOTIDE SEQUENCE [LARGE SCALE GENOMIC DNA]</scope>
    <source>
        <strain evidence="2">USBA-503</strain>
    </source>
</reference>
<dbReference type="OrthoDB" id="2989236at2"/>
<gene>
    <name evidence="1" type="ORF">SAMN05443507_10176</name>
</gene>
<sequence>MSRWTQKMKGAATEWLSLPQDVLLDASRVTCINASEIVIERLESLLHVSANEVWCDVGDYQLKIIGNDFEVILLTASEIHIRGDVQEMKYIKGGKAR</sequence>